<dbReference type="AlphaFoldDB" id="A0A8H4QQJ1"/>
<evidence type="ECO:0000313" key="4">
    <source>
        <dbReference type="Proteomes" id="UP000521872"/>
    </source>
</evidence>
<dbReference type="EMBL" id="JAACJL010000044">
    <property type="protein sequence ID" value="KAF4615323.1"/>
    <property type="molecule type" value="Genomic_DNA"/>
</dbReference>
<organism evidence="3 4">
    <name type="scientific">Agrocybe pediades</name>
    <dbReference type="NCBI Taxonomy" id="84607"/>
    <lineage>
        <taxon>Eukaryota</taxon>
        <taxon>Fungi</taxon>
        <taxon>Dikarya</taxon>
        <taxon>Basidiomycota</taxon>
        <taxon>Agaricomycotina</taxon>
        <taxon>Agaricomycetes</taxon>
        <taxon>Agaricomycetidae</taxon>
        <taxon>Agaricales</taxon>
        <taxon>Agaricineae</taxon>
        <taxon>Strophariaceae</taxon>
        <taxon>Agrocybe</taxon>
    </lineage>
</organism>
<dbReference type="InterPro" id="IPR025451">
    <property type="entry name" value="DUF4211"/>
</dbReference>
<protein>
    <recommendedName>
        <fullName evidence="2">DUF4211 domain-containing protein</fullName>
    </recommendedName>
</protein>
<reference evidence="3 4" key="1">
    <citation type="submission" date="2019-12" db="EMBL/GenBank/DDBJ databases">
        <authorList>
            <person name="Floudas D."/>
            <person name="Bentzer J."/>
            <person name="Ahren D."/>
            <person name="Johansson T."/>
            <person name="Persson P."/>
            <person name="Tunlid A."/>
        </authorList>
    </citation>
    <scope>NUCLEOTIDE SEQUENCE [LARGE SCALE GENOMIC DNA]</scope>
    <source>
        <strain evidence="3 4">CBS 102.39</strain>
    </source>
</reference>
<keyword evidence="4" id="KW-1185">Reference proteome</keyword>
<evidence type="ECO:0000313" key="3">
    <source>
        <dbReference type="EMBL" id="KAF4615323.1"/>
    </source>
</evidence>
<sequence length="492" mass="56235">MPLNKRPKDAKPLRQTTLFQSALSTQARSSSPGPSTPKRPLPSVAKRKHLKDSSSEDELSSIKLAPKTETLVSSDDDDDVPLRTPSKRKIRKIRISDSSSEEEPAEKSTSIYTVQEDEDEDEPPVPRRRRLRRKPSVERSSDPDSTQDMADLADEVDEDKILDSRLRTRKKSSFQANLEKLRRRKLKIQDDEDHSETEDDECYDSGEVDAKPFKGAKASIDIDDLFDGEQSDSGNSSAFIVEDGDDTVQLPAEFSMETHQDLSHQFKKIFQFFVHVAVQSPKKRAKFMQSQMEGEEYFSVPLQVTRRKLLGLRDSLVASSVWRPEFKKSLERCPDFELIQLEFAVPSCDACHLGGRMSTLLGRLTGTSYNRLGFKKNESRKKEKENAVEFHLGRFCARRTKVYHDFSHWEYSLFNNILREIDGLRDAQSSTGFRTVAFYGGIEPPENLDDADGICEWLDQRQVVEMEWQNLKNMMESARHLELGAKRGEADE</sequence>
<feature type="region of interest" description="Disordered" evidence="1">
    <location>
        <begin position="20"/>
        <end position="164"/>
    </location>
</feature>
<feature type="domain" description="DUF4211" evidence="2">
    <location>
        <begin position="239"/>
        <end position="371"/>
    </location>
</feature>
<dbReference type="PANTHER" id="PTHR14689">
    <property type="entry name" value="PHORBOL-ESTER_DAG-TYPE DOMAIN-CONTAINING PROTEIN"/>
    <property type="match status" value="1"/>
</dbReference>
<dbReference type="Proteomes" id="UP000521872">
    <property type="component" value="Unassembled WGS sequence"/>
</dbReference>
<name>A0A8H4QQJ1_9AGAR</name>
<dbReference type="PANTHER" id="PTHR14689:SF0">
    <property type="entry name" value="COILED-COIL DOMAIN-CONTAINING PROTEIN 82"/>
    <property type="match status" value="1"/>
</dbReference>
<gene>
    <name evidence="3" type="ORF">D9613_003078</name>
</gene>
<proteinExistence type="predicted"/>
<feature type="compositionally biased region" description="Acidic residues" evidence="1">
    <location>
        <begin position="190"/>
        <end position="207"/>
    </location>
</feature>
<evidence type="ECO:0000256" key="1">
    <source>
        <dbReference type="SAM" id="MobiDB-lite"/>
    </source>
</evidence>
<evidence type="ECO:0000259" key="2">
    <source>
        <dbReference type="Pfam" id="PF13926"/>
    </source>
</evidence>
<feature type="compositionally biased region" description="Polar residues" evidence="1">
    <location>
        <begin position="20"/>
        <end position="33"/>
    </location>
</feature>
<feature type="region of interest" description="Disordered" evidence="1">
    <location>
        <begin position="189"/>
        <end position="209"/>
    </location>
</feature>
<dbReference type="Pfam" id="PF13926">
    <property type="entry name" value="DUF4211"/>
    <property type="match status" value="1"/>
</dbReference>
<comment type="caution">
    <text evidence="3">The sequence shown here is derived from an EMBL/GenBank/DDBJ whole genome shotgun (WGS) entry which is preliminary data.</text>
</comment>
<dbReference type="GO" id="GO:0005634">
    <property type="term" value="C:nucleus"/>
    <property type="evidence" value="ECO:0007669"/>
    <property type="project" value="TreeGrafter"/>
</dbReference>
<accession>A0A8H4QQJ1</accession>